<name>A0A7W5C8E3_9BACL</name>
<dbReference type="AlphaFoldDB" id="A0A7W5C8E3"/>
<proteinExistence type="predicted"/>
<comment type="caution">
    <text evidence="2">The sequence shown here is derived from an EMBL/GenBank/DDBJ whole genome shotgun (WGS) entry which is preliminary data.</text>
</comment>
<protein>
    <submittedName>
        <fullName evidence="2">Uncharacterized protein</fullName>
    </submittedName>
</protein>
<sequence length="297" mass="33212">MRKKFIKLTAACVLTAIVLYAGGMQQQPASALSTPAATYEPVQQQAEQWVQELSSQHSFAAWKKADLVISPIGPGTHSWLVLVKLQKQTVGYLIVHAFESGGYQLGEYGTSSTPPFDQGTLSRSVKQLELLQPASQIEPLYINPLLSVWKIADGKQSYYTDSSSGESLPIQDKDWIAAAAAKSAAPLPVQIRKPAKIMKQLSLPSFQTYDRLPWLTDKPLAVNAHAYSPLFVRINNKEQLRYTAELFQDQMRYVWSVVGYHKWDNGPIYLALETSEDGSDRRYIPVSLLIELGSFYR</sequence>
<evidence type="ECO:0000313" key="3">
    <source>
        <dbReference type="Proteomes" id="UP000518605"/>
    </source>
</evidence>
<reference evidence="2 3" key="1">
    <citation type="submission" date="2020-08" db="EMBL/GenBank/DDBJ databases">
        <title>Genomic Encyclopedia of Type Strains, Phase III (KMG-III): the genomes of soil and plant-associated and newly described type strains.</title>
        <authorList>
            <person name="Whitman W."/>
        </authorList>
    </citation>
    <scope>NUCLEOTIDE SEQUENCE [LARGE SCALE GENOMIC DNA]</scope>
    <source>
        <strain evidence="2 3">CECT 8234</strain>
    </source>
</reference>
<evidence type="ECO:0000256" key="1">
    <source>
        <dbReference type="SAM" id="SignalP"/>
    </source>
</evidence>
<feature type="chain" id="PRO_5039304114" evidence="1">
    <location>
        <begin position="22"/>
        <end position="297"/>
    </location>
</feature>
<dbReference type="RefSeq" id="WP_183563832.1">
    <property type="nucleotide sequence ID" value="NZ_CBCSLB010000015.1"/>
</dbReference>
<gene>
    <name evidence="2" type="ORF">FHS16_003087</name>
</gene>
<dbReference type="EMBL" id="JACHXW010000008">
    <property type="protein sequence ID" value="MBB3153028.1"/>
    <property type="molecule type" value="Genomic_DNA"/>
</dbReference>
<accession>A0A7W5C8E3</accession>
<dbReference type="Proteomes" id="UP000518605">
    <property type="component" value="Unassembled WGS sequence"/>
</dbReference>
<organism evidence="2 3">
    <name type="scientific">Paenibacillus endophyticus</name>
    <dbReference type="NCBI Taxonomy" id="1294268"/>
    <lineage>
        <taxon>Bacteria</taxon>
        <taxon>Bacillati</taxon>
        <taxon>Bacillota</taxon>
        <taxon>Bacilli</taxon>
        <taxon>Bacillales</taxon>
        <taxon>Paenibacillaceae</taxon>
        <taxon>Paenibacillus</taxon>
    </lineage>
</organism>
<evidence type="ECO:0000313" key="2">
    <source>
        <dbReference type="EMBL" id="MBB3153028.1"/>
    </source>
</evidence>
<keyword evidence="3" id="KW-1185">Reference proteome</keyword>
<keyword evidence="1" id="KW-0732">Signal</keyword>
<feature type="signal peptide" evidence="1">
    <location>
        <begin position="1"/>
        <end position="21"/>
    </location>
</feature>